<feature type="signal peptide" evidence="6">
    <location>
        <begin position="1"/>
        <end position="24"/>
    </location>
</feature>
<comment type="function">
    <text evidence="5">May act as a carbohydrate transporter.</text>
</comment>
<proteinExistence type="inferred from homology"/>
<comment type="similarity">
    <text evidence="4">Belongs to the early nodulin-like (ENODL) family.</text>
</comment>
<feature type="chain" id="PRO_5043979793" description="Phytocyanin domain-containing protein" evidence="6">
    <location>
        <begin position="25"/>
        <end position="168"/>
    </location>
</feature>
<dbReference type="PANTHER" id="PTHR33021:SF547">
    <property type="entry name" value="OS03G0758500 PROTEIN"/>
    <property type="match status" value="1"/>
</dbReference>
<evidence type="ECO:0000256" key="4">
    <source>
        <dbReference type="ARBA" id="ARBA00035011"/>
    </source>
</evidence>
<keyword evidence="2" id="KW-1015">Disulfide bond</keyword>
<dbReference type="EMBL" id="JBEDUW010000006">
    <property type="protein sequence ID" value="KAK9925010.1"/>
    <property type="molecule type" value="Genomic_DNA"/>
</dbReference>
<dbReference type="Pfam" id="PF02298">
    <property type="entry name" value="Cu_bind_like"/>
    <property type="match status" value="1"/>
</dbReference>
<comment type="caution">
    <text evidence="8">The sequence shown here is derived from an EMBL/GenBank/DDBJ whole genome shotgun (WGS) entry which is preliminary data.</text>
</comment>
<accession>A0AAW1WJD9</accession>
<dbReference type="InterPro" id="IPR008972">
    <property type="entry name" value="Cupredoxin"/>
</dbReference>
<evidence type="ECO:0000256" key="6">
    <source>
        <dbReference type="SAM" id="SignalP"/>
    </source>
</evidence>
<organism evidence="8 9">
    <name type="scientific">Rubus argutus</name>
    <name type="common">Southern blackberry</name>
    <dbReference type="NCBI Taxonomy" id="59490"/>
    <lineage>
        <taxon>Eukaryota</taxon>
        <taxon>Viridiplantae</taxon>
        <taxon>Streptophyta</taxon>
        <taxon>Embryophyta</taxon>
        <taxon>Tracheophyta</taxon>
        <taxon>Spermatophyta</taxon>
        <taxon>Magnoliopsida</taxon>
        <taxon>eudicotyledons</taxon>
        <taxon>Gunneridae</taxon>
        <taxon>Pentapetalae</taxon>
        <taxon>rosids</taxon>
        <taxon>fabids</taxon>
        <taxon>Rosales</taxon>
        <taxon>Rosaceae</taxon>
        <taxon>Rosoideae</taxon>
        <taxon>Rosoideae incertae sedis</taxon>
        <taxon>Rubus</taxon>
    </lineage>
</organism>
<keyword evidence="3" id="KW-0325">Glycoprotein</keyword>
<evidence type="ECO:0000256" key="2">
    <source>
        <dbReference type="ARBA" id="ARBA00023157"/>
    </source>
</evidence>
<evidence type="ECO:0000259" key="7">
    <source>
        <dbReference type="PROSITE" id="PS51485"/>
    </source>
</evidence>
<keyword evidence="9" id="KW-1185">Reference proteome</keyword>
<gene>
    <name evidence="8" type="ORF">M0R45_033351</name>
</gene>
<name>A0AAW1WJD9_RUBAR</name>
<dbReference type="GO" id="GO:0005886">
    <property type="term" value="C:plasma membrane"/>
    <property type="evidence" value="ECO:0007669"/>
    <property type="project" value="TreeGrafter"/>
</dbReference>
<keyword evidence="1 6" id="KW-0732">Signal</keyword>
<protein>
    <recommendedName>
        <fullName evidence="7">Phytocyanin domain-containing protein</fullName>
    </recommendedName>
</protein>
<dbReference type="PROSITE" id="PS51485">
    <property type="entry name" value="PHYTOCYANIN"/>
    <property type="match status" value="1"/>
</dbReference>
<dbReference type="FunFam" id="2.60.40.420:FF:000018">
    <property type="entry name" value="Lamin-like protein"/>
    <property type="match status" value="1"/>
</dbReference>
<dbReference type="PANTHER" id="PTHR33021">
    <property type="entry name" value="BLUE COPPER PROTEIN"/>
    <property type="match status" value="1"/>
</dbReference>
<dbReference type="GO" id="GO:0009055">
    <property type="term" value="F:electron transfer activity"/>
    <property type="evidence" value="ECO:0007669"/>
    <property type="project" value="InterPro"/>
</dbReference>
<dbReference type="Proteomes" id="UP001457282">
    <property type="component" value="Unassembled WGS sequence"/>
</dbReference>
<reference evidence="8 9" key="1">
    <citation type="journal article" date="2023" name="G3 (Bethesda)">
        <title>A chromosome-length genome assembly and annotation of blackberry (Rubus argutus, cv. 'Hillquist').</title>
        <authorList>
            <person name="Bruna T."/>
            <person name="Aryal R."/>
            <person name="Dudchenko O."/>
            <person name="Sargent D.J."/>
            <person name="Mead D."/>
            <person name="Buti M."/>
            <person name="Cavallini A."/>
            <person name="Hytonen T."/>
            <person name="Andres J."/>
            <person name="Pham M."/>
            <person name="Weisz D."/>
            <person name="Mascagni F."/>
            <person name="Usai G."/>
            <person name="Natali L."/>
            <person name="Bassil N."/>
            <person name="Fernandez G.E."/>
            <person name="Lomsadze A."/>
            <person name="Armour M."/>
            <person name="Olukolu B."/>
            <person name="Poorten T."/>
            <person name="Britton C."/>
            <person name="Davik J."/>
            <person name="Ashrafi H."/>
            <person name="Aiden E.L."/>
            <person name="Borodovsky M."/>
            <person name="Worthington M."/>
        </authorList>
    </citation>
    <scope>NUCLEOTIDE SEQUENCE [LARGE SCALE GENOMIC DNA]</scope>
    <source>
        <strain evidence="8">PI 553951</strain>
    </source>
</reference>
<dbReference type="SUPFAM" id="SSF49503">
    <property type="entry name" value="Cupredoxins"/>
    <property type="match status" value="1"/>
</dbReference>
<evidence type="ECO:0000313" key="9">
    <source>
        <dbReference type="Proteomes" id="UP001457282"/>
    </source>
</evidence>
<dbReference type="InterPro" id="IPR039391">
    <property type="entry name" value="Phytocyanin-like"/>
</dbReference>
<dbReference type="InterPro" id="IPR003245">
    <property type="entry name" value="Phytocyanin_dom"/>
</dbReference>
<evidence type="ECO:0000313" key="8">
    <source>
        <dbReference type="EMBL" id="KAK9925010.1"/>
    </source>
</evidence>
<evidence type="ECO:0000256" key="5">
    <source>
        <dbReference type="ARBA" id="ARBA00037626"/>
    </source>
</evidence>
<sequence>MRIRMAMVVVVVVVVGFLKTSTTAKLYKVGGGQGWNQNVNYTQWSANQDFYVGEWLIFNFDKRYYNVLEVNKTSFDSCNDQVFITNITRGGRDVFELKEARPYYFLSSGGYCYHGLKLALVVQEQPPPAPALAPALNASPNSLTFRPQISILSLIVVSVALMTNYIQL</sequence>
<dbReference type="Gene3D" id="2.60.40.420">
    <property type="entry name" value="Cupredoxins - blue copper proteins"/>
    <property type="match status" value="1"/>
</dbReference>
<evidence type="ECO:0000256" key="1">
    <source>
        <dbReference type="ARBA" id="ARBA00022729"/>
    </source>
</evidence>
<feature type="domain" description="Phytocyanin" evidence="7">
    <location>
        <begin position="25"/>
        <end position="124"/>
    </location>
</feature>
<evidence type="ECO:0000256" key="3">
    <source>
        <dbReference type="ARBA" id="ARBA00023180"/>
    </source>
</evidence>
<dbReference type="AlphaFoldDB" id="A0AAW1WJD9"/>